<dbReference type="InterPro" id="IPR043155">
    <property type="entry name" value="VPS33_dom3b"/>
</dbReference>
<dbReference type="Pfam" id="PF00995">
    <property type="entry name" value="Sec1"/>
    <property type="match status" value="1"/>
</dbReference>
<dbReference type="Proteomes" id="UP000230066">
    <property type="component" value="Unassembled WGS sequence"/>
</dbReference>
<proteinExistence type="inferred from homology"/>
<dbReference type="PANTHER" id="PTHR11679">
    <property type="entry name" value="VESICLE PROTEIN SORTING-ASSOCIATED"/>
    <property type="match status" value="1"/>
</dbReference>
<evidence type="ECO:0000256" key="1">
    <source>
        <dbReference type="ARBA" id="ARBA00009884"/>
    </source>
</evidence>
<keyword evidence="3" id="KW-1185">Reference proteome</keyword>
<dbReference type="SUPFAM" id="SSF56815">
    <property type="entry name" value="Sec1/munc18-like (SM) proteins"/>
    <property type="match status" value="1"/>
</dbReference>
<accession>A0A4E0RBU7</accession>
<dbReference type="Gene3D" id="1.25.40.850">
    <property type="match status" value="1"/>
</dbReference>
<dbReference type="GO" id="GO:0016192">
    <property type="term" value="P:vesicle-mediated transport"/>
    <property type="evidence" value="ECO:0007669"/>
    <property type="project" value="InterPro"/>
</dbReference>
<dbReference type="PIRSF" id="PIRSF005715">
    <property type="entry name" value="VPS45_Sec1"/>
    <property type="match status" value="1"/>
</dbReference>
<evidence type="ECO:0000313" key="3">
    <source>
        <dbReference type="Proteomes" id="UP000230066"/>
    </source>
</evidence>
<comment type="similarity">
    <text evidence="1">Belongs to the STXBP/unc-18/SEC1 family.</text>
</comment>
<dbReference type="AlphaFoldDB" id="A0A4E0RBU7"/>
<dbReference type="EMBL" id="JXXN02006573">
    <property type="protein sequence ID" value="THD19378.1"/>
    <property type="molecule type" value="Genomic_DNA"/>
</dbReference>
<dbReference type="InterPro" id="IPR001619">
    <property type="entry name" value="Sec1-like"/>
</dbReference>
<dbReference type="Gene3D" id="3.40.50.1910">
    <property type="match status" value="2"/>
</dbReference>
<sequence>MSRLLDPTDLKESYQNEFLGYIDLFPSPKALYWEQCLLARIGSIISHTTLKEHGVSNSFLLENEGDTLTPPDCKSVVFILTPNVKVIDCTQALVCRDDRNRSGSGKEYHIIAVPSLSYACKNFLKEKGVLKKFSSIREFPLTILPLDSDVLSMEDADCFVKYNLYHRQQEAYQLVQGLMRFQSLFGLFPVIRAKGDKAKEVAKMLLRMRQEADLSKSSVTPLAELESQTDMLILLDRSVDPLTPLMCQLTYEGLISEKWGIQYGVCRFDGEVGLSQKISKRLPLNSKDELFGELRDQNFVSVGSILGRHSKEISARINESRSAADLSDLRLVVSKLPELRNCRTALEIHTSIAEKLQKFVSQDEFMQSLAAQQSFLEGLETDKAHPYIEDCIFRMAPIDEVLRLLCLQSFCNGGLRQRLLEYYKREVLQVYGFEHIFTLDNLDRIGLLYDSSTISSSEGAVPRVSPAPNSINKQNPISTRRTVTAVSSMFHRTLRRSLRLVVPPPSSALDLSDSDQQLAQIYSGYIPLSVRLVQAMAGGCLHRIPGEINSPASTSTPIPTALALGKRLVSKLNGNTGTNTILGQFPVLGIQNLQSTNMAGLPLPSSQDGGNFILSLVPGVHFEQTQVFSENGDDNKTKDLLKKRSRIQVVVVAFIGGVTHAEISSLRRLATIYDMEIIVITTGIINARTFIRSLSQDMSPVALTVM</sequence>
<gene>
    <name evidence="2" type="ORF">D915_009966</name>
</gene>
<comment type="caution">
    <text evidence="2">The sequence shown here is derived from an EMBL/GenBank/DDBJ whole genome shotgun (WGS) entry which is preliminary data.</text>
</comment>
<dbReference type="InterPro" id="IPR027482">
    <property type="entry name" value="Sec1-like_dom2"/>
</dbReference>
<dbReference type="InterPro" id="IPR036045">
    <property type="entry name" value="Sec1-like_sf"/>
</dbReference>
<dbReference type="InterPro" id="IPR043154">
    <property type="entry name" value="Sec-1-like_dom1"/>
</dbReference>
<reference evidence="2" key="1">
    <citation type="submission" date="2019-03" db="EMBL/GenBank/DDBJ databases">
        <title>Improved annotation for the trematode Fasciola hepatica.</title>
        <authorList>
            <person name="Choi Y.-J."/>
            <person name="Martin J."/>
            <person name="Mitreva M."/>
        </authorList>
    </citation>
    <scope>NUCLEOTIDE SEQUENCE [LARGE SCALE GENOMIC DNA]</scope>
</reference>
<dbReference type="Gene3D" id="3.40.50.2060">
    <property type="match status" value="1"/>
</dbReference>
<protein>
    <submittedName>
        <fullName evidence="2">Vacuolar protein sorting-associated protein 33A</fullName>
    </submittedName>
</protein>
<organism evidence="2 3">
    <name type="scientific">Fasciola hepatica</name>
    <name type="common">Liver fluke</name>
    <dbReference type="NCBI Taxonomy" id="6192"/>
    <lineage>
        <taxon>Eukaryota</taxon>
        <taxon>Metazoa</taxon>
        <taxon>Spiralia</taxon>
        <taxon>Lophotrochozoa</taxon>
        <taxon>Platyhelminthes</taxon>
        <taxon>Trematoda</taxon>
        <taxon>Digenea</taxon>
        <taxon>Plagiorchiida</taxon>
        <taxon>Echinostomata</taxon>
        <taxon>Echinostomatoidea</taxon>
        <taxon>Fasciolidae</taxon>
        <taxon>Fasciola</taxon>
    </lineage>
</organism>
<name>A0A4E0RBU7_FASHE</name>
<evidence type="ECO:0000313" key="2">
    <source>
        <dbReference type="EMBL" id="THD19378.1"/>
    </source>
</evidence>